<evidence type="ECO:0000313" key="3">
    <source>
        <dbReference type="Proteomes" id="UP000006062"/>
    </source>
</evidence>
<keyword evidence="1" id="KW-0472">Membrane</keyword>
<dbReference type="Proteomes" id="UP000006062">
    <property type="component" value="Chromosome"/>
</dbReference>
<dbReference type="RefSeq" id="WP_014779707.1">
    <property type="nucleotide sequence ID" value="NC_018012.1"/>
</dbReference>
<dbReference type="STRING" id="765911.Thivi_3433"/>
<accession>I3YE85</accession>
<dbReference type="KEGG" id="tvi:Thivi_3433"/>
<name>I3YE85_THIV6</name>
<feature type="transmembrane region" description="Helical" evidence="1">
    <location>
        <begin position="160"/>
        <end position="181"/>
    </location>
</feature>
<feature type="transmembrane region" description="Helical" evidence="1">
    <location>
        <begin position="255"/>
        <end position="281"/>
    </location>
</feature>
<evidence type="ECO:0008006" key="4">
    <source>
        <dbReference type="Google" id="ProtNLM"/>
    </source>
</evidence>
<keyword evidence="1" id="KW-1133">Transmembrane helix</keyword>
<dbReference type="OrthoDB" id="5298483at2"/>
<evidence type="ECO:0000256" key="1">
    <source>
        <dbReference type="SAM" id="Phobius"/>
    </source>
</evidence>
<dbReference type="NCBIfam" id="NF041043">
    <property type="entry name" value="BPSS1780_fam"/>
    <property type="match status" value="1"/>
</dbReference>
<feature type="transmembrane region" description="Helical" evidence="1">
    <location>
        <begin position="323"/>
        <end position="342"/>
    </location>
</feature>
<dbReference type="eggNOG" id="COG5473">
    <property type="taxonomic scope" value="Bacteria"/>
</dbReference>
<reference evidence="2 3" key="1">
    <citation type="submission" date="2012-06" db="EMBL/GenBank/DDBJ databases">
        <title>Complete sequence of Thiocystis violascens DSM 198.</title>
        <authorList>
            <consortium name="US DOE Joint Genome Institute"/>
            <person name="Lucas S."/>
            <person name="Han J."/>
            <person name="Lapidus A."/>
            <person name="Cheng J.-F."/>
            <person name="Goodwin L."/>
            <person name="Pitluck S."/>
            <person name="Peters L."/>
            <person name="Ovchinnikova G."/>
            <person name="Teshima H."/>
            <person name="Detter J.C."/>
            <person name="Han C."/>
            <person name="Tapia R."/>
            <person name="Land M."/>
            <person name="Hauser L."/>
            <person name="Kyrpides N."/>
            <person name="Ivanova N."/>
            <person name="Pagani I."/>
            <person name="Vogl K."/>
            <person name="Liu Z."/>
            <person name="Frigaard N.-U."/>
            <person name="Bryant D."/>
            <person name="Woyke T."/>
        </authorList>
    </citation>
    <scope>NUCLEOTIDE SEQUENCE [LARGE SCALE GENOMIC DNA]</scope>
    <source>
        <strain evidence="3">ATCC 17096 / DSM 198 / 6111</strain>
    </source>
</reference>
<keyword evidence="3" id="KW-1185">Reference proteome</keyword>
<gene>
    <name evidence="2" type="ordered locus">Thivi_3433</name>
</gene>
<evidence type="ECO:0000313" key="2">
    <source>
        <dbReference type="EMBL" id="AFL75303.1"/>
    </source>
</evidence>
<keyword evidence="1" id="KW-0812">Transmembrane</keyword>
<dbReference type="AlphaFoldDB" id="I3YE85"/>
<dbReference type="EMBL" id="CP003154">
    <property type="protein sequence ID" value="AFL75303.1"/>
    <property type="molecule type" value="Genomic_DNA"/>
</dbReference>
<organism evidence="2 3">
    <name type="scientific">Thiocystis violascens (strain ATCC 17096 / DSM 198 / 6111)</name>
    <name type="common">Chromatium violascens</name>
    <dbReference type="NCBI Taxonomy" id="765911"/>
    <lineage>
        <taxon>Bacteria</taxon>
        <taxon>Pseudomonadati</taxon>
        <taxon>Pseudomonadota</taxon>
        <taxon>Gammaproteobacteria</taxon>
        <taxon>Chromatiales</taxon>
        <taxon>Chromatiaceae</taxon>
        <taxon>Thiocystis</taxon>
    </lineage>
</organism>
<protein>
    <recommendedName>
        <fullName evidence="4">Integral membrane protein</fullName>
    </recommendedName>
</protein>
<dbReference type="InterPro" id="IPR047798">
    <property type="entry name" value="BPSS1780-like"/>
</dbReference>
<feature type="transmembrane region" description="Helical" evidence="1">
    <location>
        <begin position="202"/>
        <end position="235"/>
    </location>
</feature>
<dbReference type="HOGENOM" id="CLU_796781_0_0_6"/>
<proteinExistence type="predicted"/>
<feature type="transmembrane region" description="Helical" evidence="1">
    <location>
        <begin position="293"/>
        <end position="317"/>
    </location>
</feature>
<sequence length="348" mass="36781">MSSQYRIRFSGNLLPGQDPRDVANRLAVRFGMDVETAHDLILKGGGRIIKHGLTVNEAERYGAELTASGLVIEIESQGETGAPGVASALAAGSHFASPLQTRDGEAGSPVPSAVPIGRGWGWIADAWSLFRQRPWAWIGAVLLFYLILMVLSLVPVLGGLATVILGPMLSAGLMIGAHAQTQGEDFRVGYLFAGVSNKPGPLALVGGVYLLLWIGVLLVLAALFVGIMASTGVVMDAAAPDPNDLDSLMAMSPMVALPFLILMLLGIPLAMAVFFAPSLVALNDVPVLRAFRLSFLGCLKNILPFLVFTLIAIAMVLLGSIPVMLGLILVLPILTIAIYAAYRDIFLL</sequence>